<feature type="domain" description="Vitamin K epoxide reductase" evidence="12">
    <location>
        <begin position="43"/>
        <end position="184"/>
    </location>
</feature>
<dbReference type="PANTHER" id="PTHR34573">
    <property type="entry name" value="VKC DOMAIN-CONTAINING PROTEIN"/>
    <property type="match status" value="1"/>
</dbReference>
<evidence type="ECO:0000259" key="12">
    <source>
        <dbReference type="SMART" id="SM00756"/>
    </source>
</evidence>
<keyword evidence="4" id="KW-0874">Quinone</keyword>
<dbReference type="PANTHER" id="PTHR34573:SF1">
    <property type="entry name" value="VITAMIN K EPOXIDE REDUCTASE DOMAIN-CONTAINING PROTEIN"/>
    <property type="match status" value="1"/>
</dbReference>
<evidence type="ECO:0000256" key="11">
    <source>
        <dbReference type="SAM" id="Phobius"/>
    </source>
</evidence>
<name>A0ABQ1P1Q4_9MICC</name>
<dbReference type="Pfam" id="PF07884">
    <property type="entry name" value="VKOR"/>
    <property type="match status" value="1"/>
</dbReference>
<evidence type="ECO:0000313" key="14">
    <source>
        <dbReference type="Proteomes" id="UP000597761"/>
    </source>
</evidence>
<feature type="transmembrane region" description="Helical" evidence="11">
    <location>
        <begin position="203"/>
        <end position="228"/>
    </location>
</feature>
<evidence type="ECO:0000256" key="1">
    <source>
        <dbReference type="ARBA" id="ARBA00004141"/>
    </source>
</evidence>
<keyword evidence="7 11" id="KW-0472">Membrane</keyword>
<feature type="transmembrane region" description="Helical" evidence="11">
    <location>
        <begin position="47"/>
        <end position="66"/>
    </location>
</feature>
<dbReference type="SMART" id="SM00756">
    <property type="entry name" value="VKc"/>
    <property type="match status" value="1"/>
</dbReference>
<evidence type="ECO:0000256" key="3">
    <source>
        <dbReference type="ARBA" id="ARBA00022692"/>
    </source>
</evidence>
<keyword evidence="3 11" id="KW-0812">Transmembrane</keyword>
<evidence type="ECO:0000256" key="5">
    <source>
        <dbReference type="ARBA" id="ARBA00022989"/>
    </source>
</evidence>
<evidence type="ECO:0000256" key="2">
    <source>
        <dbReference type="ARBA" id="ARBA00006214"/>
    </source>
</evidence>
<keyword evidence="5 11" id="KW-1133">Transmembrane helix</keyword>
<proteinExistence type="inferred from homology"/>
<dbReference type="Gene3D" id="1.20.1440.130">
    <property type="entry name" value="VKOR domain"/>
    <property type="match status" value="1"/>
</dbReference>
<reference evidence="14" key="1">
    <citation type="journal article" date="2019" name="Int. J. Syst. Evol. Microbiol.">
        <title>The Global Catalogue of Microorganisms (GCM) 10K type strain sequencing project: providing services to taxonomists for standard genome sequencing and annotation.</title>
        <authorList>
            <consortium name="The Broad Institute Genomics Platform"/>
            <consortium name="The Broad Institute Genome Sequencing Center for Infectious Disease"/>
            <person name="Wu L."/>
            <person name="Ma J."/>
        </authorList>
    </citation>
    <scope>NUCLEOTIDE SEQUENCE [LARGE SCALE GENOMIC DNA]</scope>
    <source>
        <strain evidence="14">CGMCC 1.15480</strain>
    </source>
</reference>
<comment type="subcellular location">
    <subcellularLocation>
        <location evidence="1">Membrane</location>
        <topology evidence="1">Multi-pass membrane protein</topology>
    </subcellularLocation>
</comment>
<feature type="region of interest" description="Disordered" evidence="10">
    <location>
        <begin position="1"/>
        <end position="31"/>
    </location>
</feature>
<keyword evidence="9" id="KW-0676">Redox-active center</keyword>
<feature type="transmembrane region" description="Helical" evidence="11">
    <location>
        <begin position="159"/>
        <end position="182"/>
    </location>
</feature>
<evidence type="ECO:0000313" key="13">
    <source>
        <dbReference type="EMBL" id="GGC85082.1"/>
    </source>
</evidence>
<dbReference type="Proteomes" id="UP000597761">
    <property type="component" value="Unassembled WGS sequence"/>
</dbReference>
<sequence length="229" mass="25043">MKSDPRTRHVADRAPDDVEPGGATRDGVAEREHDRDLPRLYRRVQLGWMYIVGGVIGFLAAGELVLEDVALLKDPNHVTSCDINPLISCGTVMKSWQAQLFGFPNPFIGIVAFGIIITVGVSLLAGARFARWYWLTLNAGIALGFLFCVWLWSQAVYDIGALCIYCMIVWAVMIVLLVHTTVRNISHGVIPASPKVAAIAQDAAWPVAVLLAIGVVVSIFLRFAGIFIR</sequence>
<dbReference type="RefSeq" id="WP_229659777.1">
    <property type="nucleotide sequence ID" value="NZ_BMJI01000003.1"/>
</dbReference>
<dbReference type="CDD" id="cd12922">
    <property type="entry name" value="VKOR_5"/>
    <property type="match status" value="1"/>
</dbReference>
<dbReference type="InterPro" id="IPR038354">
    <property type="entry name" value="VKOR_sf"/>
</dbReference>
<dbReference type="InterPro" id="IPR041714">
    <property type="entry name" value="VKOR_Actinobacteria"/>
</dbReference>
<feature type="transmembrane region" description="Helical" evidence="11">
    <location>
        <begin position="107"/>
        <end position="125"/>
    </location>
</feature>
<protein>
    <submittedName>
        <fullName evidence="13">Membrane protein</fullName>
    </submittedName>
</protein>
<comment type="caution">
    <text evidence="13">The sequence shown here is derived from an EMBL/GenBank/DDBJ whole genome shotgun (WGS) entry which is preliminary data.</text>
</comment>
<feature type="compositionally biased region" description="Basic and acidic residues" evidence="10">
    <location>
        <begin position="1"/>
        <end position="16"/>
    </location>
</feature>
<evidence type="ECO:0000256" key="9">
    <source>
        <dbReference type="ARBA" id="ARBA00023284"/>
    </source>
</evidence>
<keyword evidence="14" id="KW-1185">Reference proteome</keyword>
<keyword evidence="6" id="KW-0560">Oxidoreductase</keyword>
<evidence type="ECO:0000256" key="6">
    <source>
        <dbReference type="ARBA" id="ARBA00023002"/>
    </source>
</evidence>
<comment type="similarity">
    <text evidence="2">Belongs to the VKOR family.</text>
</comment>
<feature type="transmembrane region" description="Helical" evidence="11">
    <location>
        <begin position="132"/>
        <end position="153"/>
    </location>
</feature>
<evidence type="ECO:0000256" key="10">
    <source>
        <dbReference type="SAM" id="MobiDB-lite"/>
    </source>
</evidence>
<accession>A0ABQ1P1Q4</accession>
<dbReference type="InterPro" id="IPR012932">
    <property type="entry name" value="VKOR"/>
</dbReference>
<evidence type="ECO:0000256" key="8">
    <source>
        <dbReference type="ARBA" id="ARBA00023157"/>
    </source>
</evidence>
<evidence type="ECO:0000256" key="4">
    <source>
        <dbReference type="ARBA" id="ARBA00022719"/>
    </source>
</evidence>
<organism evidence="13 14">
    <name type="scientific">Tersicoccus solisilvae</name>
    <dbReference type="NCBI Taxonomy" id="1882339"/>
    <lineage>
        <taxon>Bacteria</taxon>
        <taxon>Bacillati</taxon>
        <taxon>Actinomycetota</taxon>
        <taxon>Actinomycetes</taxon>
        <taxon>Micrococcales</taxon>
        <taxon>Micrococcaceae</taxon>
        <taxon>Tersicoccus</taxon>
    </lineage>
</organism>
<keyword evidence="8" id="KW-1015">Disulfide bond</keyword>
<dbReference type="EMBL" id="BMJI01000003">
    <property type="protein sequence ID" value="GGC85082.1"/>
    <property type="molecule type" value="Genomic_DNA"/>
</dbReference>
<evidence type="ECO:0000256" key="7">
    <source>
        <dbReference type="ARBA" id="ARBA00023136"/>
    </source>
</evidence>
<gene>
    <name evidence="13" type="ORF">GCM10011512_09950</name>
</gene>